<protein>
    <submittedName>
        <fullName evidence="1">Putative HicB family RNase H-like nuclease</fullName>
    </submittedName>
</protein>
<gene>
    <name evidence="1" type="ORF">EDC63_1047</name>
</gene>
<accession>A0A4R3Y877</accession>
<dbReference type="SUPFAM" id="SSF47598">
    <property type="entry name" value="Ribbon-helix-helix"/>
    <property type="match status" value="1"/>
</dbReference>
<keyword evidence="2" id="KW-1185">Reference proteome</keyword>
<dbReference type="GO" id="GO:0006355">
    <property type="term" value="P:regulation of DNA-templated transcription"/>
    <property type="evidence" value="ECO:0007669"/>
    <property type="project" value="InterPro"/>
</dbReference>
<name>A0A4R3Y877_9PROT</name>
<dbReference type="RefSeq" id="WP_124945692.1">
    <property type="nucleotide sequence ID" value="NZ_BHVT01000019.1"/>
</dbReference>
<dbReference type="Pfam" id="PF05534">
    <property type="entry name" value="HicB"/>
    <property type="match status" value="1"/>
</dbReference>
<reference evidence="1 2" key="1">
    <citation type="submission" date="2019-03" db="EMBL/GenBank/DDBJ databases">
        <title>Genomic Encyclopedia of Type Strains, Phase IV (KMG-IV): sequencing the most valuable type-strain genomes for metagenomic binning, comparative biology and taxonomic classification.</title>
        <authorList>
            <person name="Goeker M."/>
        </authorList>
    </citation>
    <scope>NUCLEOTIDE SEQUENCE [LARGE SCALE GENOMIC DNA]</scope>
    <source>
        <strain evidence="1 2">DSM 100309</strain>
    </source>
</reference>
<dbReference type="InterPro" id="IPR010985">
    <property type="entry name" value="Ribbon_hlx_hlx"/>
</dbReference>
<dbReference type="SUPFAM" id="SSF143100">
    <property type="entry name" value="TTHA1013/TTHA0281-like"/>
    <property type="match status" value="1"/>
</dbReference>
<dbReference type="EMBL" id="SMCO01000004">
    <property type="protein sequence ID" value="TCV88050.1"/>
    <property type="molecule type" value="Genomic_DNA"/>
</dbReference>
<dbReference type="Proteomes" id="UP000295367">
    <property type="component" value="Unassembled WGS sequence"/>
</dbReference>
<organism evidence="1 2">
    <name type="scientific">Sulfurirhabdus autotrophica</name>
    <dbReference type="NCBI Taxonomy" id="1706046"/>
    <lineage>
        <taxon>Bacteria</taxon>
        <taxon>Pseudomonadati</taxon>
        <taxon>Pseudomonadota</taxon>
        <taxon>Betaproteobacteria</taxon>
        <taxon>Nitrosomonadales</taxon>
        <taxon>Sulfuricellaceae</taxon>
        <taxon>Sulfurirhabdus</taxon>
    </lineage>
</organism>
<dbReference type="InterPro" id="IPR035069">
    <property type="entry name" value="TTHA1013/TTHA0281-like"/>
</dbReference>
<evidence type="ECO:0000313" key="2">
    <source>
        <dbReference type="Proteomes" id="UP000295367"/>
    </source>
</evidence>
<evidence type="ECO:0000313" key="1">
    <source>
        <dbReference type="EMBL" id="TCV88050.1"/>
    </source>
</evidence>
<dbReference type="Gene3D" id="1.10.1220.10">
    <property type="entry name" value="Met repressor-like"/>
    <property type="match status" value="1"/>
</dbReference>
<dbReference type="InterPro" id="IPR013321">
    <property type="entry name" value="Arc_rbn_hlx_hlx"/>
</dbReference>
<dbReference type="AlphaFoldDB" id="A0A4R3Y877"/>
<sequence length="110" mass="12403">MMEYKGYYGVVKYDDEAEIFHGDVLLAKGAVTFQGRSVKEIKQAFQDSVDEYLKFCEESGIEAEKPFSGKLVLRMNPKLHRALAVAARREHKSLNTLITDKLAEDFGVTA</sequence>
<dbReference type="InterPro" id="IPR008651">
    <property type="entry name" value="Uncharacterised_HicB"/>
</dbReference>
<dbReference type="OrthoDB" id="5297106at2"/>
<proteinExistence type="predicted"/>
<comment type="caution">
    <text evidence="1">The sequence shown here is derived from an EMBL/GenBank/DDBJ whole genome shotgun (WGS) entry which is preliminary data.</text>
</comment>